<reference evidence="8 9" key="1">
    <citation type="journal article" date="2017" name="Nat. Ecol. Evol.">
        <title>Scallop genome provides insights into evolution of bilaterian karyotype and development.</title>
        <authorList>
            <person name="Wang S."/>
            <person name="Zhang J."/>
            <person name="Jiao W."/>
            <person name="Li J."/>
            <person name="Xun X."/>
            <person name="Sun Y."/>
            <person name="Guo X."/>
            <person name="Huan P."/>
            <person name="Dong B."/>
            <person name="Zhang L."/>
            <person name="Hu X."/>
            <person name="Sun X."/>
            <person name="Wang J."/>
            <person name="Zhao C."/>
            <person name="Wang Y."/>
            <person name="Wang D."/>
            <person name="Huang X."/>
            <person name="Wang R."/>
            <person name="Lv J."/>
            <person name="Li Y."/>
            <person name="Zhang Z."/>
            <person name="Liu B."/>
            <person name="Lu W."/>
            <person name="Hui Y."/>
            <person name="Liang J."/>
            <person name="Zhou Z."/>
            <person name="Hou R."/>
            <person name="Li X."/>
            <person name="Liu Y."/>
            <person name="Li H."/>
            <person name="Ning X."/>
            <person name="Lin Y."/>
            <person name="Zhao L."/>
            <person name="Xing Q."/>
            <person name="Dou J."/>
            <person name="Li Y."/>
            <person name="Mao J."/>
            <person name="Guo H."/>
            <person name="Dou H."/>
            <person name="Li T."/>
            <person name="Mu C."/>
            <person name="Jiang W."/>
            <person name="Fu Q."/>
            <person name="Fu X."/>
            <person name="Miao Y."/>
            <person name="Liu J."/>
            <person name="Yu Q."/>
            <person name="Li R."/>
            <person name="Liao H."/>
            <person name="Li X."/>
            <person name="Kong Y."/>
            <person name="Jiang Z."/>
            <person name="Chourrout D."/>
            <person name="Li R."/>
            <person name="Bao Z."/>
        </authorList>
    </citation>
    <scope>NUCLEOTIDE SEQUENCE [LARGE SCALE GENOMIC DNA]</scope>
    <source>
        <strain evidence="8 9">PY_sf001</strain>
    </source>
</reference>
<dbReference type="GO" id="GO:0007165">
    <property type="term" value="P:signal transduction"/>
    <property type="evidence" value="ECO:0007669"/>
    <property type="project" value="InterPro"/>
</dbReference>
<sequence>MSNIASMPKDFICGHEDTIVDVALRNITYIFDESDITAFIGSFNEEEKESNGSTHAPVSLGSKIMDVGKTFLDENRKIQHKCDYAKLRYIDQSISATKSRYHIDVLTENSFFKEVRVYNMSRTKMTILNSKFKTWWMDFPKLEFLDLSYNYIDVFDIDTTAVAWDLPLLHVNISHNNITRITAKYITKLARLSAVLILNLEGNPFHCDCSPDMERVVDLVQNGDIWMSKLYSPYAYIRNLKCATPESAKGKTFVSLTRADMSCEMTSYAPIIILSIVVVFLVVLIIVMARYRREIQILTYTRFHIVLSCQPQQSFQNKIYDAFVSYSSENEGWVVKTFQALEEEEHIRGSNGCNFRFCLHQRDFIAGKTIFDNVIDSVESSHHTVIILSKYFLNSHWCMYEFQEAFQQSIMERKRHLIVVLMEDIPEAELPKELKRCLKTFTYIRKDDAIFHDRLIYALALKGQKSVADVPKKVENPPPITMEDKVSEINGYYNIALEPDDITV</sequence>
<evidence type="ECO:0000256" key="5">
    <source>
        <dbReference type="ARBA" id="ARBA00023136"/>
    </source>
</evidence>
<evidence type="ECO:0000256" key="6">
    <source>
        <dbReference type="SAM" id="Phobius"/>
    </source>
</evidence>
<dbReference type="GO" id="GO:0005886">
    <property type="term" value="C:plasma membrane"/>
    <property type="evidence" value="ECO:0007669"/>
    <property type="project" value="TreeGrafter"/>
</dbReference>
<keyword evidence="9" id="KW-1185">Reference proteome</keyword>
<dbReference type="SUPFAM" id="SSF52058">
    <property type="entry name" value="L domain-like"/>
    <property type="match status" value="1"/>
</dbReference>
<dbReference type="Gene3D" id="3.40.50.10140">
    <property type="entry name" value="Toll/interleukin-1 receptor homology (TIR) domain"/>
    <property type="match status" value="1"/>
</dbReference>
<dbReference type="AlphaFoldDB" id="A0A210R2C2"/>
<dbReference type="PANTHER" id="PTHR24365:SF541">
    <property type="entry name" value="PROTEIN TOLL-RELATED"/>
    <property type="match status" value="1"/>
</dbReference>
<evidence type="ECO:0000256" key="3">
    <source>
        <dbReference type="ARBA" id="ARBA00022729"/>
    </source>
</evidence>
<dbReference type="Pfam" id="PF13676">
    <property type="entry name" value="TIR_2"/>
    <property type="match status" value="1"/>
</dbReference>
<dbReference type="OrthoDB" id="1421090at2759"/>
<keyword evidence="4 6" id="KW-1133">Transmembrane helix</keyword>
<comment type="caution">
    <text evidence="8">The sequence shown here is derived from an EMBL/GenBank/DDBJ whole genome shotgun (WGS) entry which is preliminary data.</text>
</comment>
<feature type="transmembrane region" description="Helical" evidence="6">
    <location>
        <begin position="268"/>
        <end position="289"/>
    </location>
</feature>
<dbReference type="PRINTS" id="PR01537">
    <property type="entry name" value="INTRLKN1R1F"/>
</dbReference>
<organism evidence="8 9">
    <name type="scientific">Mizuhopecten yessoensis</name>
    <name type="common">Japanese scallop</name>
    <name type="synonym">Patinopecten yessoensis</name>
    <dbReference type="NCBI Taxonomy" id="6573"/>
    <lineage>
        <taxon>Eukaryota</taxon>
        <taxon>Metazoa</taxon>
        <taxon>Spiralia</taxon>
        <taxon>Lophotrochozoa</taxon>
        <taxon>Mollusca</taxon>
        <taxon>Bivalvia</taxon>
        <taxon>Autobranchia</taxon>
        <taxon>Pteriomorphia</taxon>
        <taxon>Pectinida</taxon>
        <taxon>Pectinoidea</taxon>
        <taxon>Pectinidae</taxon>
        <taxon>Mizuhopecten</taxon>
    </lineage>
</organism>
<dbReference type="InterPro" id="IPR035897">
    <property type="entry name" value="Toll_tir_struct_dom_sf"/>
</dbReference>
<evidence type="ECO:0000256" key="4">
    <source>
        <dbReference type="ARBA" id="ARBA00022989"/>
    </source>
</evidence>
<name>A0A210R2C2_MIZYE</name>
<dbReference type="SUPFAM" id="SSF52200">
    <property type="entry name" value="Toll/Interleukin receptor TIR domain"/>
    <property type="match status" value="1"/>
</dbReference>
<dbReference type="STRING" id="6573.A0A210R2C2"/>
<dbReference type="PROSITE" id="PS50104">
    <property type="entry name" value="TIR"/>
    <property type="match status" value="1"/>
</dbReference>
<evidence type="ECO:0000259" key="7">
    <source>
        <dbReference type="PROSITE" id="PS50104"/>
    </source>
</evidence>
<dbReference type="Proteomes" id="UP000242188">
    <property type="component" value="Unassembled WGS sequence"/>
</dbReference>
<dbReference type="InterPro" id="IPR032675">
    <property type="entry name" value="LRR_dom_sf"/>
</dbReference>
<keyword evidence="5 6" id="KW-0472">Membrane</keyword>
<dbReference type="SMART" id="SM00255">
    <property type="entry name" value="TIR"/>
    <property type="match status" value="1"/>
</dbReference>
<feature type="domain" description="TIR" evidence="7">
    <location>
        <begin position="318"/>
        <end position="459"/>
    </location>
</feature>
<keyword evidence="3" id="KW-0732">Signal</keyword>
<evidence type="ECO:0000313" key="8">
    <source>
        <dbReference type="EMBL" id="OWF55149.1"/>
    </source>
</evidence>
<dbReference type="InterPro" id="IPR000157">
    <property type="entry name" value="TIR_dom"/>
</dbReference>
<dbReference type="EMBL" id="NEDP02000756">
    <property type="protein sequence ID" value="OWF55149.1"/>
    <property type="molecule type" value="Genomic_DNA"/>
</dbReference>
<evidence type="ECO:0000256" key="1">
    <source>
        <dbReference type="ARBA" id="ARBA00004167"/>
    </source>
</evidence>
<gene>
    <name evidence="8" type="ORF">KP79_PYT14521</name>
</gene>
<dbReference type="GO" id="GO:0038023">
    <property type="term" value="F:signaling receptor activity"/>
    <property type="evidence" value="ECO:0007669"/>
    <property type="project" value="TreeGrafter"/>
</dbReference>
<comment type="subcellular location">
    <subcellularLocation>
        <location evidence="1">Membrane</location>
        <topology evidence="1">Single-pass membrane protein</topology>
    </subcellularLocation>
</comment>
<evidence type="ECO:0000313" key="9">
    <source>
        <dbReference type="Proteomes" id="UP000242188"/>
    </source>
</evidence>
<keyword evidence="2 6" id="KW-0812">Transmembrane</keyword>
<proteinExistence type="predicted"/>
<accession>A0A210R2C2</accession>
<keyword evidence="8" id="KW-0675">Receptor</keyword>
<dbReference type="Gene3D" id="3.80.10.10">
    <property type="entry name" value="Ribonuclease Inhibitor"/>
    <property type="match status" value="1"/>
</dbReference>
<dbReference type="PANTHER" id="PTHR24365">
    <property type="entry name" value="TOLL-LIKE RECEPTOR"/>
    <property type="match status" value="1"/>
</dbReference>
<evidence type="ECO:0000256" key="2">
    <source>
        <dbReference type="ARBA" id="ARBA00022692"/>
    </source>
</evidence>
<protein>
    <submittedName>
        <fullName evidence="8">Toll-like receptor 2 type-1</fullName>
    </submittedName>
</protein>